<organism evidence="6 7">
    <name type="scientific">Steccherinum ochraceum</name>
    <dbReference type="NCBI Taxonomy" id="92696"/>
    <lineage>
        <taxon>Eukaryota</taxon>
        <taxon>Fungi</taxon>
        <taxon>Dikarya</taxon>
        <taxon>Basidiomycota</taxon>
        <taxon>Agaricomycotina</taxon>
        <taxon>Agaricomycetes</taxon>
        <taxon>Polyporales</taxon>
        <taxon>Steccherinaceae</taxon>
        <taxon>Steccherinum</taxon>
    </lineage>
</organism>
<keyword evidence="3" id="KW-0378">Hydrolase</keyword>
<comment type="similarity">
    <text evidence="1">Belongs to the peptidase C14B family.</text>
</comment>
<proteinExistence type="inferred from homology"/>
<dbReference type="GO" id="GO:0004197">
    <property type="term" value="F:cysteine-type endopeptidase activity"/>
    <property type="evidence" value="ECO:0007669"/>
    <property type="project" value="InterPro"/>
</dbReference>
<reference evidence="6 7" key="1">
    <citation type="submission" date="2018-11" db="EMBL/GenBank/DDBJ databases">
        <title>Genome assembly of Steccherinum ochraceum LE-BIN_3174, the white-rot fungus of the Steccherinaceae family (The Residual Polyporoid clade, Polyporales, Basidiomycota).</title>
        <authorList>
            <person name="Fedorova T.V."/>
            <person name="Glazunova O.A."/>
            <person name="Landesman E.O."/>
            <person name="Moiseenko K.V."/>
            <person name="Psurtseva N.V."/>
            <person name="Savinova O.S."/>
            <person name="Shakhova N.V."/>
            <person name="Tyazhelova T.V."/>
            <person name="Vasina D.V."/>
        </authorList>
    </citation>
    <scope>NUCLEOTIDE SEQUENCE [LARGE SCALE GENOMIC DNA]</scope>
    <source>
        <strain evidence="6 7">LE-BIN_3174</strain>
    </source>
</reference>
<dbReference type="Gene3D" id="3.40.50.12660">
    <property type="match status" value="1"/>
</dbReference>
<feature type="compositionally biased region" description="Low complexity" evidence="4">
    <location>
        <begin position="255"/>
        <end position="267"/>
    </location>
</feature>
<dbReference type="PANTHER" id="PTHR48104:SF30">
    <property type="entry name" value="METACASPASE-1"/>
    <property type="match status" value="1"/>
</dbReference>
<evidence type="ECO:0000256" key="4">
    <source>
        <dbReference type="SAM" id="MobiDB-lite"/>
    </source>
</evidence>
<feature type="domain" description="Peptidase C14 caspase" evidence="5">
    <location>
        <begin position="68"/>
        <end position="479"/>
    </location>
</feature>
<dbReference type="Pfam" id="PF00656">
    <property type="entry name" value="Peptidase_C14"/>
    <property type="match status" value="1"/>
</dbReference>
<sequence>MAPIPVCIPQHDEPSQAYTFATNHIGDLWQNTPRPRRIALPLDIPLCEEPGQMFEPPIVESRRTPWQKALLIGINYTRSLEIEGFEKLYTPQNDVQTFKQLLLDVYGFKPEDIVVMTDRAGTNIALVPTRANILREMESFVRGAQPGDSFVFMYAGHSDQVKNRTGTEDDAMDEVILPVDHQGIEKEHRLIKDNDLKKLLVNPLPIGARLTALFDSCHSGTLLDLPHYKCNTFGTNLSRISRQGGRSNSGGTARSLSGSGSPGGSSSVRVYQRKGSDKVLRKNSIELSPLSPTPVTPSNTLMHRVLVNNAVKSNRSPPGSQHSADGVVLPRTRTRSRSQSIPSSSLSMLSVAEAVMEKENEALRTQPPRLDTSVFSAAQALDLAIPQCTSPAPMELFGHSSYCNGDCLASPTIKPMVLSISACKDEELTYEDVAGEAPSLIQAMVEVLKQDPRPSLEVLMERLGEAMKEAAYKRVEWYREFRAMESKNGAEIPDVKRALQDERSMRTQSPQFGSHKPLNRSDFFTFLADPSPLHV</sequence>
<accession>A0A4R0RYU6</accession>
<evidence type="ECO:0000259" key="5">
    <source>
        <dbReference type="Pfam" id="PF00656"/>
    </source>
</evidence>
<dbReference type="GO" id="GO:0006915">
    <property type="term" value="P:apoptotic process"/>
    <property type="evidence" value="ECO:0007669"/>
    <property type="project" value="UniProtKB-KW"/>
</dbReference>
<feature type="region of interest" description="Disordered" evidence="4">
    <location>
        <begin position="311"/>
        <end position="344"/>
    </location>
</feature>
<keyword evidence="6" id="KW-0645">Protease</keyword>
<feature type="compositionally biased region" description="Polar residues" evidence="4">
    <location>
        <begin position="238"/>
        <end position="254"/>
    </location>
</feature>
<dbReference type="PANTHER" id="PTHR48104">
    <property type="entry name" value="METACASPASE-4"/>
    <property type="match status" value="1"/>
</dbReference>
<dbReference type="InterPro" id="IPR050452">
    <property type="entry name" value="Metacaspase"/>
</dbReference>
<dbReference type="OrthoDB" id="3223806at2759"/>
<keyword evidence="2" id="KW-0053">Apoptosis</keyword>
<evidence type="ECO:0000256" key="1">
    <source>
        <dbReference type="ARBA" id="ARBA00009005"/>
    </source>
</evidence>
<dbReference type="InterPro" id="IPR011600">
    <property type="entry name" value="Pept_C14_caspase"/>
</dbReference>
<dbReference type="AlphaFoldDB" id="A0A4R0RYU6"/>
<dbReference type="InterPro" id="IPR029030">
    <property type="entry name" value="Caspase-like_dom_sf"/>
</dbReference>
<feature type="region of interest" description="Disordered" evidence="4">
    <location>
        <begin position="238"/>
        <end position="275"/>
    </location>
</feature>
<dbReference type="GO" id="GO:0006508">
    <property type="term" value="P:proteolysis"/>
    <property type="evidence" value="ECO:0007669"/>
    <property type="project" value="UniProtKB-KW"/>
</dbReference>
<gene>
    <name evidence="6" type="primary">MCA1_5</name>
    <name evidence="6" type="ORF">EIP91_007151</name>
</gene>
<name>A0A4R0RYU6_9APHY</name>
<evidence type="ECO:0000313" key="6">
    <source>
        <dbReference type="EMBL" id="TCD69528.1"/>
    </source>
</evidence>
<dbReference type="EMBL" id="RWJN01000039">
    <property type="protein sequence ID" value="TCD69528.1"/>
    <property type="molecule type" value="Genomic_DNA"/>
</dbReference>
<keyword evidence="3" id="KW-0788">Thiol protease</keyword>
<evidence type="ECO:0000256" key="3">
    <source>
        <dbReference type="ARBA" id="ARBA00022807"/>
    </source>
</evidence>
<keyword evidence="7" id="KW-1185">Reference proteome</keyword>
<dbReference type="GO" id="GO:0005737">
    <property type="term" value="C:cytoplasm"/>
    <property type="evidence" value="ECO:0007669"/>
    <property type="project" value="TreeGrafter"/>
</dbReference>
<feature type="compositionally biased region" description="Polar residues" evidence="4">
    <location>
        <begin position="311"/>
        <end position="323"/>
    </location>
</feature>
<evidence type="ECO:0000256" key="2">
    <source>
        <dbReference type="ARBA" id="ARBA00022703"/>
    </source>
</evidence>
<dbReference type="Proteomes" id="UP000292702">
    <property type="component" value="Unassembled WGS sequence"/>
</dbReference>
<dbReference type="SUPFAM" id="SSF52129">
    <property type="entry name" value="Caspase-like"/>
    <property type="match status" value="1"/>
</dbReference>
<comment type="caution">
    <text evidence="6">The sequence shown here is derived from an EMBL/GenBank/DDBJ whole genome shotgun (WGS) entry which is preliminary data.</text>
</comment>
<evidence type="ECO:0000313" key="7">
    <source>
        <dbReference type="Proteomes" id="UP000292702"/>
    </source>
</evidence>
<protein>
    <submittedName>
        <fullName evidence="6">Ca(2+)-dependent cysteine protease</fullName>
    </submittedName>
</protein>